<dbReference type="RefSeq" id="WP_143334195.1">
    <property type="nucleotide sequence ID" value="NZ_FWWT01000008.1"/>
</dbReference>
<keyword evidence="4" id="KW-1185">Reference proteome</keyword>
<feature type="region of interest" description="Disordered" evidence="1">
    <location>
        <begin position="21"/>
        <end position="48"/>
    </location>
</feature>
<dbReference type="AlphaFoldDB" id="A0A1W1UNI6"/>
<name>A0A1W1UNI6_DESTI</name>
<dbReference type="Pfam" id="PF04754">
    <property type="entry name" value="Transposase_31"/>
    <property type="match status" value="1"/>
</dbReference>
<dbReference type="OrthoDB" id="1980949at2"/>
<evidence type="ECO:0000259" key="2">
    <source>
        <dbReference type="Pfam" id="PF04754"/>
    </source>
</evidence>
<dbReference type="EMBL" id="FWWT01000008">
    <property type="protein sequence ID" value="SMB82640.1"/>
    <property type="molecule type" value="Genomic_DNA"/>
</dbReference>
<proteinExistence type="predicted"/>
<protein>
    <recommendedName>
        <fullName evidence="2">Transposase (putative) YhgA-like domain-containing protein</fullName>
    </recommendedName>
</protein>
<evidence type="ECO:0000313" key="4">
    <source>
        <dbReference type="Proteomes" id="UP000192731"/>
    </source>
</evidence>
<evidence type="ECO:0000313" key="3">
    <source>
        <dbReference type="EMBL" id="SMB82640.1"/>
    </source>
</evidence>
<reference evidence="3 4" key="1">
    <citation type="submission" date="2017-04" db="EMBL/GenBank/DDBJ databases">
        <authorList>
            <person name="Afonso C.L."/>
            <person name="Miller P.J."/>
            <person name="Scott M.A."/>
            <person name="Spackman E."/>
            <person name="Goraichik I."/>
            <person name="Dimitrov K.M."/>
            <person name="Suarez D.L."/>
            <person name="Swayne D.E."/>
        </authorList>
    </citation>
    <scope>NUCLEOTIDE SEQUENCE [LARGE SCALE GENOMIC DNA]</scope>
    <source>
        <strain evidence="3 4">DSM 11270</strain>
    </source>
</reference>
<dbReference type="STRING" id="656914.SAMN00017405_0947"/>
<sequence>MIKIISGIIVLRKQKGVTKMLDRETKNKSQDKSKHEFKENIPEKSKENDSSRVKLDEILKSLFGVSKKVLIQMMNSLFKENFDVNMTDVTFENNEFISDEYDIIRGDLFLKLSSQGGKPYHYHIELQTTNDNSMIIRMFEYGFKKAKEVAKYNNDAETVIYIPRQLVIFIEQNSNIKDELKMRLIFPDGQDIRYTVPVMKYWEYDARTLINEKMYPLLPLQVFKLRYKMESLRKRDENKNNKTNLRKAVLEAKREAEHIALEAKKLYEKDEINGDDLHKVLLAVGNLFEYLNDKYGEDKKLVEEVFSMTRTLYDPVVAEKALARGELKGRKEGRKEGIKEGRKEERKNVARNLLLLGIEIDKIVEATKLSKEEIKKLEKE</sequence>
<dbReference type="InterPro" id="IPR006842">
    <property type="entry name" value="Transposase_31"/>
</dbReference>
<dbReference type="Proteomes" id="UP000192731">
    <property type="component" value="Unassembled WGS sequence"/>
</dbReference>
<feature type="domain" description="Transposase (putative) YhgA-like" evidence="2">
    <location>
        <begin position="56"/>
        <end position="156"/>
    </location>
</feature>
<gene>
    <name evidence="3" type="ORF">SAMN00017405_0947</name>
</gene>
<accession>A0A1W1UNI6</accession>
<organism evidence="3 4">
    <name type="scientific">Desulfonispora thiosulfatigenes DSM 11270</name>
    <dbReference type="NCBI Taxonomy" id="656914"/>
    <lineage>
        <taxon>Bacteria</taxon>
        <taxon>Bacillati</taxon>
        <taxon>Bacillota</taxon>
        <taxon>Clostridia</taxon>
        <taxon>Eubacteriales</taxon>
        <taxon>Peptococcaceae</taxon>
        <taxon>Desulfonispora</taxon>
    </lineage>
</organism>
<evidence type="ECO:0000256" key="1">
    <source>
        <dbReference type="SAM" id="MobiDB-lite"/>
    </source>
</evidence>